<proteinExistence type="inferred from homology"/>
<comment type="caution">
    <text evidence="3">The sequence shown here is derived from an EMBL/GenBank/DDBJ whole genome shotgun (WGS) entry which is preliminary data.</text>
</comment>
<comment type="subunit">
    <text evidence="1">Component of the lipopolysaccharide transport and assembly complex.</text>
</comment>
<sequence length="826" mass="90518">MTIGLSPLEALAGVNLRGSLRGVGIAVASVLMLASVSLPASAQAPAASPMGGLGMASSKADPNAKMLVTADQLVYDYKNDTVSAVGNVQMYYDGSSVEAKKVTFNRKTNRVLAEGNVRLKQKDGKIVTADNLELSQDLKEGFINSLRLDTPDKTHFAATRADRTEGNVTVFQNGVYTACEPCKDKPEKPPLWQVKATRIIHNEDEKMIYYKDATFEFFGMPIAYFPYFSSPDPTVKRKTGFLFPEFYSGSNIGYGASVPFFWNIAPDRDITLDPMFFNEQGVLMRGEWRQRLDNGSYSIRAAGIDQQDKEAFYNSGAPLPGYRDQRGLVETHGQFAINDYWTFGWDGSLVSDRTFLRDYGFVTSDITERNSQIYLTGQGDRSYFDLRGMYFLGLSVTDDQNRLPVVGTLDYSYVWGKPVFGGEAGINVNFTTMTRDQADFIGMSSTTASGGGIGIPAGSCALSNPNPTQCLLRGAPGDYTRLSAEAYWKRTITDNLGQQWTPFAQVRVDVAQANISALPSSYTDGPTTSGQNVLQSGNESLIRAMPAVGLDYKYPFISVENWGTQTLTPRVQFIARPNETSIGKFPNEDAQSLVFDDTTLFAIDKYSGYDRVEGGGRLNVGFTYTASMKSAGVITATVGQSYHLFGVNSFAEGDMANTGLNSGLDTNVSDYVASFAYSPTDHLEFISRYRFAEDNGSLQRLELEGRTSIDKWSFSAIYGRYAPQPELGYYDNREGVFTTASYKFNENWSVSGAVRYNLVDSGFDYTQIGVNYMDDCFTLAVNYISDYSLNGPGGSPSNSVMLRIGLRTLGETGIKTSLGSSTSSAN</sequence>
<keyword evidence="1" id="KW-0732">Signal</keyword>
<dbReference type="InterPro" id="IPR020889">
    <property type="entry name" value="LipoPS_assembly_LptD"/>
</dbReference>
<dbReference type="InterPro" id="IPR007543">
    <property type="entry name" value="LptD_C"/>
</dbReference>
<comment type="subcellular location">
    <subcellularLocation>
        <location evidence="1">Cell outer membrane</location>
    </subcellularLocation>
</comment>
<evidence type="ECO:0000259" key="2">
    <source>
        <dbReference type="Pfam" id="PF04453"/>
    </source>
</evidence>
<evidence type="ECO:0000313" key="4">
    <source>
        <dbReference type="Proteomes" id="UP000606044"/>
    </source>
</evidence>
<reference evidence="3" key="1">
    <citation type="journal article" date="2014" name="Int. J. Syst. Evol. Microbiol.">
        <title>Complete genome sequence of Corynebacterium casei LMG S-19264T (=DSM 44701T), isolated from a smear-ripened cheese.</title>
        <authorList>
            <consortium name="US DOE Joint Genome Institute (JGI-PGF)"/>
            <person name="Walter F."/>
            <person name="Albersmeier A."/>
            <person name="Kalinowski J."/>
            <person name="Ruckert C."/>
        </authorList>
    </citation>
    <scope>NUCLEOTIDE SEQUENCE</scope>
    <source>
        <strain evidence="3">CCM 7897</strain>
    </source>
</reference>
<gene>
    <name evidence="1 3" type="primary">lptD</name>
    <name evidence="3" type="ORF">GCM10007301_53640</name>
</gene>
<dbReference type="Gene3D" id="2.60.450.10">
    <property type="entry name" value="Lipopolysaccharide (LPS) transport protein A like domain"/>
    <property type="match status" value="1"/>
</dbReference>
<dbReference type="GO" id="GO:0009279">
    <property type="term" value="C:cell outer membrane"/>
    <property type="evidence" value="ECO:0007669"/>
    <property type="project" value="UniProtKB-SubCell"/>
</dbReference>
<dbReference type="GO" id="GO:0043165">
    <property type="term" value="P:Gram-negative-bacterium-type cell outer membrane assembly"/>
    <property type="evidence" value="ECO:0007669"/>
    <property type="project" value="UniProtKB-UniRule"/>
</dbReference>
<comment type="caution">
    <text evidence="1">Lacks conserved residue(s) required for the propagation of feature annotation.</text>
</comment>
<dbReference type="GO" id="GO:0015920">
    <property type="term" value="P:lipopolysaccharide transport"/>
    <property type="evidence" value="ECO:0007669"/>
    <property type="project" value="InterPro"/>
</dbReference>
<dbReference type="GO" id="GO:1990351">
    <property type="term" value="C:transporter complex"/>
    <property type="evidence" value="ECO:0007669"/>
    <property type="project" value="TreeGrafter"/>
</dbReference>
<keyword evidence="1" id="KW-0472">Membrane</keyword>
<dbReference type="RefSeq" id="WP_188583952.1">
    <property type="nucleotide sequence ID" value="NZ_BMCT01000012.1"/>
</dbReference>
<dbReference type="HAMAP" id="MF_01411">
    <property type="entry name" value="LPS_assembly_LptD"/>
    <property type="match status" value="1"/>
</dbReference>
<evidence type="ECO:0000313" key="3">
    <source>
        <dbReference type="EMBL" id="GGF87020.1"/>
    </source>
</evidence>
<protein>
    <recommendedName>
        <fullName evidence="1">LPS-assembly protein LptD</fullName>
    </recommendedName>
</protein>
<dbReference type="InterPro" id="IPR050218">
    <property type="entry name" value="LptD"/>
</dbReference>
<comment type="function">
    <text evidence="1">Involved in the assembly of lipopolysaccharide (LPS) at the surface of the outer membrane.</text>
</comment>
<keyword evidence="1" id="KW-0998">Cell outer membrane</keyword>
<dbReference type="EMBL" id="BMCT01000012">
    <property type="protein sequence ID" value="GGF87020.1"/>
    <property type="molecule type" value="Genomic_DNA"/>
</dbReference>
<organism evidence="3 4">
    <name type="scientific">Azorhizobium oxalatiphilum</name>
    <dbReference type="NCBI Taxonomy" id="980631"/>
    <lineage>
        <taxon>Bacteria</taxon>
        <taxon>Pseudomonadati</taxon>
        <taxon>Pseudomonadota</taxon>
        <taxon>Alphaproteobacteria</taxon>
        <taxon>Hyphomicrobiales</taxon>
        <taxon>Xanthobacteraceae</taxon>
        <taxon>Azorhizobium</taxon>
    </lineage>
</organism>
<feature type="domain" description="LptD C-terminal" evidence="2">
    <location>
        <begin position="325"/>
        <end position="748"/>
    </location>
</feature>
<reference evidence="3" key="2">
    <citation type="submission" date="2020-09" db="EMBL/GenBank/DDBJ databases">
        <authorList>
            <person name="Sun Q."/>
            <person name="Sedlacek I."/>
        </authorList>
    </citation>
    <scope>NUCLEOTIDE SEQUENCE</scope>
    <source>
        <strain evidence="3">CCM 7897</strain>
    </source>
</reference>
<accession>A0A917CGN3</accession>
<comment type="similarity">
    <text evidence="1">Belongs to the LptD family.</text>
</comment>
<dbReference type="Proteomes" id="UP000606044">
    <property type="component" value="Unassembled WGS sequence"/>
</dbReference>
<keyword evidence="4" id="KW-1185">Reference proteome</keyword>
<dbReference type="AlphaFoldDB" id="A0A917CGN3"/>
<evidence type="ECO:0000256" key="1">
    <source>
        <dbReference type="HAMAP-Rule" id="MF_01411"/>
    </source>
</evidence>
<dbReference type="PANTHER" id="PTHR30189">
    <property type="entry name" value="LPS-ASSEMBLY PROTEIN"/>
    <property type="match status" value="1"/>
</dbReference>
<name>A0A917CGN3_9HYPH</name>
<dbReference type="Pfam" id="PF04453">
    <property type="entry name" value="LptD"/>
    <property type="match status" value="1"/>
</dbReference>
<dbReference type="PANTHER" id="PTHR30189:SF1">
    <property type="entry name" value="LPS-ASSEMBLY PROTEIN LPTD"/>
    <property type="match status" value="1"/>
</dbReference>